<organism evidence="7 8">
    <name type="scientific">Candidatus Desulfobacillus denitrificans</name>
    <dbReference type="NCBI Taxonomy" id="2608985"/>
    <lineage>
        <taxon>Bacteria</taxon>
        <taxon>Pseudomonadati</taxon>
        <taxon>Pseudomonadota</taxon>
        <taxon>Betaproteobacteria</taxon>
        <taxon>Candidatus Desulfobacillus</taxon>
    </lineage>
</organism>
<feature type="signal peptide" evidence="5">
    <location>
        <begin position="1"/>
        <end position="22"/>
    </location>
</feature>
<dbReference type="GO" id="GO:0046872">
    <property type="term" value="F:metal ion binding"/>
    <property type="evidence" value="ECO:0007669"/>
    <property type="project" value="UniProtKB-KW"/>
</dbReference>
<dbReference type="PROSITE" id="PS51007">
    <property type="entry name" value="CYTC"/>
    <property type="match status" value="1"/>
</dbReference>
<dbReference type="KEGG" id="ddz:DSYM_07930"/>
<dbReference type="GO" id="GO:0020037">
    <property type="term" value="F:heme binding"/>
    <property type="evidence" value="ECO:0007669"/>
    <property type="project" value="InterPro"/>
</dbReference>
<keyword evidence="5" id="KW-0732">Signal</keyword>
<evidence type="ECO:0000259" key="6">
    <source>
        <dbReference type="PROSITE" id="PS51007"/>
    </source>
</evidence>
<dbReference type="Proteomes" id="UP000662914">
    <property type="component" value="Chromosome"/>
</dbReference>
<dbReference type="InterPro" id="IPR036909">
    <property type="entry name" value="Cyt_c-like_dom_sf"/>
</dbReference>
<keyword evidence="2 4" id="KW-0479">Metal-binding</keyword>
<evidence type="ECO:0000256" key="2">
    <source>
        <dbReference type="ARBA" id="ARBA00022723"/>
    </source>
</evidence>
<dbReference type="NCBIfam" id="TIGR04485">
    <property type="entry name" value="thiosulf_SoxX"/>
    <property type="match status" value="1"/>
</dbReference>
<dbReference type="Gene3D" id="1.10.760.10">
    <property type="entry name" value="Cytochrome c-like domain"/>
    <property type="match status" value="1"/>
</dbReference>
<dbReference type="InterPro" id="IPR030999">
    <property type="entry name" value="Thiosulf_SoxX"/>
</dbReference>
<gene>
    <name evidence="7" type="ORF">DSYM_07930</name>
</gene>
<sequence>MKRFVLLAAVLPGLTFAGTAAAQGAAAPPAPPDYSAFPCLSYSLPCGKVATRQPVQKALEGPLNGNAAKGKQIAQARDRGNCLACHVMPGGSQPGSRGPDLSHFGSTGRSEAEAYAMVWDMRTVNPETLMPPFGTNAILSEQELRDVVAFLLSSK</sequence>
<name>A0A809S991_9PROT</name>
<keyword evidence="3 4" id="KW-0408">Iron</keyword>
<dbReference type="AlphaFoldDB" id="A0A809S991"/>
<proteinExistence type="predicted"/>
<evidence type="ECO:0000313" key="7">
    <source>
        <dbReference type="EMBL" id="BBO20094.1"/>
    </source>
</evidence>
<dbReference type="Pfam" id="PF00034">
    <property type="entry name" value="Cytochrom_C"/>
    <property type="match status" value="1"/>
</dbReference>
<feature type="domain" description="Cytochrome c" evidence="6">
    <location>
        <begin position="65"/>
        <end position="155"/>
    </location>
</feature>
<evidence type="ECO:0000256" key="1">
    <source>
        <dbReference type="ARBA" id="ARBA00022617"/>
    </source>
</evidence>
<accession>A0A809S991</accession>
<keyword evidence="1 4" id="KW-0349">Heme</keyword>
<protein>
    <submittedName>
        <fullName evidence="7">Sulfur oxidation c-type cytochrome SoxX</fullName>
    </submittedName>
</protein>
<evidence type="ECO:0000256" key="3">
    <source>
        <dbReference type="ARBA" id="ARBA00023004"/>
    </source>
</evidence>
<evidence type="ECO:0000256" key="5">
    <source>
        <dbReference type="SAM" id="SignalP"/>
    </source>
</evidence>
<feature type="chain" id="PRO_5035312518" evidence="5">
    <location>
        <begin position="23"/>
        <end position="155"/>
    </location>
</feature>
<dbReference type="GO" id="GO:0009055">
    <property type="term" value="F:electron transfer activity"/>
    <property type="evidence" value="ECO:0007669"/>
    <property type="project" value="InterPro"/>
</dbReference>
<dbReference type="SUPFAM" id="SSF46626">
    <property type="entry name" value="Cytochrome c"/>
    <property type="match status" value="1"/>
</dbReference>
<evidence type="ECO:0000256" key="4">
    <source>
        <dbReference type="PROSITE-ProRule" id="PRU00433"/>
    </source>
</evidence>
<dbReference type="InterPro" id="IPR009056">
    <property type="entry name" value="Cyt_c-like_dom"/>
</dbReference>
<reference evidence="7" key="1">
    <citation type="journal article" name="DNA Res.">
        <title>The physiological potential of anammox bacteria as revealed by their core genome structure.</title>
        <authorList>
            <person name="Okubo T."/>
            <person name="Toyoda A."/>
            <person name="Fukuhara K."/>
            <person name="Uchiyama I."/>
            <person name="Harigaya Y."/>
            <person name="Kuroiwa M."/>
            <person name="Suzuki T."/>
            <person name="Murakami Y."/>
            <person name="Suwa Y."/>
            <person name="Takami H."/>
        </authorList>
    </citation>
    <scope>NUCLEOTIDE SEQUENCE</scope>
    <source>
        <strain evidence="7">317325-3</strain>
    </source>
</reference>
<dbReference type="EMBL" id="AP021857">
    <property type="protein sequence ID" value="BBO20094.1"/>
    <property type="molecule type" value="Genomic_DNA"/>
</dbReference>
<evidence type="ECO:0000313" key="8">
    <source>
        <dbReference type="Proteomes" id="UP000662914"/>
    </source>
</evidence>